<dbReference type="Pfam" id="PF07969">
    <property type="entry name" value="Amidohydro_3"/>
    <property type="match status" value="1"/>
</dbReference>
<evidence type="ECO:0000313" key="4">
    <source>
        <dbReference type="Proteomes" id="UP000812287"/>
    </source>
</evidence>
<evidence type="ECO:0000259" key="2">
    <source>
        <dbReference type="Pfam" id="PF07969"/>
    </source>
</evidence>
<dbReference type="EMBL" id="MU250528">
    <property type="protein sequence ID" value="KAG7449078.1"/>
    <property type="molecule type" value="Genomic_DNA"/>
</dbReference>
<dbReference type="PANTHER" id="PTHR43668">
    <property type="entry name" value="ALLANTOINASE"/>
    <property type="match status" value="1"/>
</dbReference>
<evidence type="ECO:0000256" key="1">
    <source>
        <dbReference type="SAM" id="Phobius"/>
    </source>
</evidence>
<dbReference type="GO" id="GO:0006145">
    <property type="term" value="P:purine nucleobase catabolic process"/>
    <property type="evidence" value="ECO:0007669"/>
    <property type="project" value="TreeGrafter"/>
</dbReference>
<feature type="transmembrane region" description="Helical" evidence="1">
    <location>
        <begin position="21"/>
        <end position="42"/>
    </location>
</feature>
<dbReference type="AlphaFoldDB" id="A0A9P7VYU7"/>
<protein>
    <submittedName>
        <fullName evidence="3">Carbohydrate esterase family 9 protein</fullName>
    </submittedName>
</protein>
<keyword evidence="1" id="KW-0812">Transmembrane</keyword>
<keyword evidence="1" id="KW-0472">Membrane</keyword>
<dbReference type="PANTHER" id="PTHR43668:SF5">
    <property type="entry name" value="AMIDOHYDROLASE 3 DOMAIN-CONTAINING PROTEIN"/>
    <property type="match status" value="1"/>
</dbReference>
<dbReference type="SUPFAM" id="SSF51338">
    <property type="entry name" value="Composite domain of metallo-dependent hydrolases"/>
    <property type="match status" value="1"/>
</dbReference>
<name>A0A9P7VYU7_9AGAR</name>
<dbReference type="SUPFAM" id="SSF51556">
    <property type="entry name" value="Metallo-dependent hydrolases"/>
    <property type="match status" value="1"/>
</dbReference>
<dbReference type="GO" id="GO:0005737">
    <property type="term" value="C:cytoplasm"/>
    <property type="evidence" value="ECO:0007669"/>
    <property type="project" value="TreeGrafter"/>
</dbReference>
<sequence length="965" mass="105181">MSENRESIANRSWVSFSSPHLWAFCIATIALRLFVSNVGFFASPKHHDSLFWSAKQQGNILSICASLESVPGVVESDFITRDTSDRYEPGTNATLIKNATIFTGEISDGEKVVLTRSDILLDMGIVKAIGNLSLTYGDSNISVVYANGAWVTPGLIDLHSHLGVMSIPLTEGASDANSKKGPTVPWLRSIDALNTHDDGFKLAVAGGVTSVKVIPGNLNAIAGEAFMIKTRPTSKRSPSSMVIELPDLWNVTKQEGKYVPWRYLHQGCGEDLIVYNLTRMDTMWTLRSAYIEALQHKKVQDGYCADAQAGLWASLPTEFPRSVKWELLTEVLRGKVKVSVHCNEAVDIDSMIRLSNEFQFPISVFHQASEAWLVTNGVLNETWGGAPAVSLYATKHRSKRESFRGSEFAPRTLAEANISIAMQVRVSPAMSSRDLMFEAQQAYHFGLPAHLALASVTSVPAMIAGLSHRIGKLREGWDADVVMWDSHPLRVEATAAMVWIDGALQIPSPAYKPAMNIANPERRKMPTAPNWDKERLTASVWDGLPPLSNRKEDRKIVFYNVKEVWTRRSNGDIEEIFPSPTDPDMNGRGRVVVERGSLICVGGNDMCLVSEYDAVDYINLHGGSISPGLHAYGTSLGLEEIPSEPSTGSGHTIYNPFMDDIPQILHDVGGITRAADALTFGTRNAKVAYRSGVTAATSYLTGPQGAYPRVVLGLSTTFRTGSAHSMQYGAVIQDVTALHISIAMPTVGKDHVGVSDQVAALRRLLFGWESTDTETGLWFKRAAEGEVPLVINVNNADIMTTLLLLKGEVEDRIGSRMRMVFSGATEAHLLAPEISNSGVGIILNSLKPYPTTWDGRRILAGPPVTNDTTLSTLLKHGVTVGMGMKGPQMAQIMRFDLASIAFQALKSMDRLEVLALASRNLDILLGVREVNRDVVVYDGGSLFDLSSKAIAVISPQRQGVDMFGA</sequence>
<dbReference type="InterPro" id="IPR050138">
    <property type="entry name" value="DHOase/Allantoinase_Hydrolase"/>
</dbReference>
<feature type="domain" description="Amidohydrolase 3" evidence="2">
    <location>
        <begin position="448"/>
        <end position="503"/>
    </location>
</feature>
<dbReference type="Gene3D" id="3.20.20.140">
    <property type="entry name" value="Metal-dependent hydrolases"/>
    <property type="match status" value="2"/>
</dbReference>
<keyword evidence="4" id="KW-1185">Reference proteome</keyword>
<gene>
    <name evidence="3" type="ORF">BT62DRAFT_887122</name>
</gene>
<dbReference type="Proteomes" id="UP000812287">
    <property type="component" value="Unassembled WGS sequence"/>
</dbReference>
<dbReference type="GO" id="GO:0004038">
    <property type="term" value="F:allantoinase activity"/>
    <property type="evidence" value="ECO:0007669"/>
    <property type="project" value="TreeGrafter"/>
</dbReference>
<proteinExistence type="predicted"/>
<dbReference type="InterPro" id="IPR011059">
    <property type="entry name" value="Metal-dep_hydrolase_composite"/>
</dbReference>
<accession>A0A9P7VYU7</accession>
<evidence type="ECO:0000313" key="3">
    <source>
        <dbReference type="EMBL" id="KAG7449078.1"/>
    </source>
</evidence>
<keyword evidence="1" id="KW-1133">Transmembrane helix</keyword>
<organism evidence="3 4">
    <name type="scientific">Guyanagaster necrorhizus</name>
    <dbReference type="NCBI Taxonomy" id="856835"/>
    <lineage>
        <taxon>Eukaryota</taxon>
        <taxon>Fungi</taxon>
        <taxon>Dikarya</taxon>
        <taxon>Basidiomycota</taxon>
        <taxon>Agaricomycotina</taxon>
        <taxon>Agaricomycetes</taxon>
        <taxon>Agaricomycetidae</taxon>
        <taxon>Agaricales</taxon>
        <taxon>Marasmiineae</taxon>
        <taxon>Physalacriaceae</taxon>
        <taxon>Guyanagaster</taxon>
    </lineage>
</organism>
<dbReference type="InterPro" id="IPR013108">
    <property type="entry name" value="Amidohydro_3"/>
</dbReference>
<dbReference type="OrthoDB" id="10258955at2759"/>
<dbReference type="GeneID" id="66105199"/>
<comment type="caution">
    <text evidence="3">The sequence shown here is derived from an EMBL/GenBank/DDBJ whole genome shotgun (WGS) entry which is preliminary data.</text>
</comment>
<dbReference type="InterPro" id="IPR032466">
    <property type="entry name" value="Metal_Hydrolase"/>
</dbReference>
<reference evidence="3" key="1">
    <citation type="submission" date="2020-11" db="EMBL/GenBank/DDBJ databases">
        <title>Adaptations for nitrogen fixation in a non-lichenized fungal sporocarp promotes dispersal by wood-feeding termites.</title>
        <authorList>
            <consortium name="DOE Joint Genome Institute"/>
            <person name="Koch R.A."/>
            <person name="Yoon G."/>
            <person name="Arayal U."/>
            <person name="Lail K."/>
            <person name="Amirebrahimi M."/>
            <person name="Labutti K."/>
            <person name="Lipzen A."/>
            <person name="Riley R."/>
            <person name="Barry K."/>
            <person name="Henrissat B."/>
            <person name="Grigoriev I.V."/>
            <person name="Herr J.R."/>
            <person name="Aime M.C."/>
        </authorList>
    </citation>
    <scope>NUCLEOTIDE SEQUENCE</scope>
    <source>
        <strain evidence="3">MCA 3950</strain>
    </source>
</reference>
<dbReference type="RefSeq" id="XP_043042578.1">
    <property type="nucleotide sequence ID" value="XM_043182902.1"/>
</dbReference>